<dbReference type="Gene3D" id="2.130.10.10">
    <property type="entry name" value="YVTN repeat-like/Quinoprotein amine dehydrogenase"/>
    <property type="match status" value="1"/>
</dbReference>
<name>A0A5B0MID9_PUCGR</name>
<dbReference type="PRINTS" id="PR00320">
    <property type="entry name" value="GPROTEINBRPT"/>
</dbReference>
<dbReference type="InterPro" id="IPR022052">
    <property type="entry name" value="Histone-bd_RBBP4-like_N"/>
</dbReference>
<sequence length="628" mass="69784">MIFNFQSPQQHAYHRQTKFRKTHETTGQPPQNTGKGNEGRLGKRNNEESGKIERSKKRTAMTKPSGTQGNRKRSLSKSTKRTAAEEDGQSPNKSTAVVDKDDLPARLNAVVSLDQAEEGIGEFEDAWEDEFEDEIGSEGHSVHFNPDDEEDENEDEDIIPGDGKELGQDEDDEQDGMAKDRSRSASPQAYLPHLHGNKLAEDEELVADPTAYKMLHSLSLTWPALSFDVLRDDLGEQRSRMPHSACIVAGTQAEMSGDVDQDEIMIMKWEGLSRMRKDPTLEDEDEEEDEEEDEDEVEEEPTLSFRTIPHKGSVNRVKAQSLPTPLSLRPPRPPDNYFAATFSGTGKVHIFDIAPQLYALQCPADAADQPMSKKPFHTINSHGRAEGFALSWGPANTNQTGGASLRLLTGDVHSKIFLTTSTKAGFTTNATPYTSHTSSVEDLQWSPSEPTVFASCSADQSLRIWDIRVKERKNVLGVSKAHPADVNVLSWNQSTSYLIVSGGDEGGLKVWDLRNLQSKNKQENRPVADFQYHKSAITSVEWNALEDSCFAASSADDQVTLWDLSVEVDAEEKKTMAKDNAQQPFPDQLLFSHQGQKEIKEVHWHPQIPGCVISTALDGLNVFKTISI</sequence>
<feature type="compositionally biased region" description="Polar residues" evidence="5">
    <location>
        <begin position="1"/>
        <end position="10"/>
    </location>
</feature>
<feature type="compositionally biased region" description="Acidic residues" evidence="5">
    <location>
        <begin position="281"/>
        <end position="301"/>
    </location>
</feature>
<feature type="compositionally biased region" description="Basic residues" evidence="5">
    <location>
        <begin position="70"/>
        <end position="80"/>
    </location>
</feature>
<dbReference type="InterPro" id="IPR036322">
    <property type="entry name" value="WD40_repeat_dom_sf"/>
</dbReference>
<evidence type="ECO:0000313" key="8">
    <source>
        <dbReference type="Proteomes" id="UP000325313"/>
    </source>
</evidence>
<accession>A0A5B0MID9</accession>
<dbReference type="AlphaFoldDB" id="A0A5B0MID9"/>
<feature type="compositionally biased region" description="Basic and acidic residues" evidence="5">
    <location>
        <begin position="37"/>
        <end position="53"/>
    </location>
</feature>
<organism evidence="7 8">
    <name type="scientific">Puccinia graminis f. sp. tritici</name>
    <dbReference type="NCBI Taxonomy" id="56615"/>
    <lineage>
        <taxon>Eukaryota</taxon>
        <taxon>Fungi</taxon>
        <taxon>Dikarya</taxon>
        <taxon>Basidiomycota</taxon>
        <taxon>Pucciniomycotina</taxon>
        <taxon>Pucciniomycetes</taxon>
        <taxon>Pucciniales</taxon>
        <taxon>Pucciniaceae</taxon>
        <taxon>Puccinia</taxon>
    </lineage>
</organism>
<dbReference type="SUPFAM" id="SSF50978">
    <property type="entry name" value="WD40 repeat-like"/>
    <property type="match status" value="1"/>
</dbReference>
<dbReference type="PROSITE" id="PS50294">
    <property type="entry name" value="WD_REPEATS_REGION"/>
    <property type="match status" value="3"/>
</dbReference>
<dbReference type="Proteomes" id="UP000325313">
    <property type="component" value="Unassembled WGS sequence"/>
</dbReference>
<feature type="domain" description="Histone-binding protein RBBP4-like N-terminal" evidence="6">
    <location>
        <begin position="202"/>
        <end position="272"/>
    </location>
</feature>
<evidence type="ECO:0000256" key="3">
    <source>
        <dbReference type="ARBA" id="ARBA00040876"/>
    </source>
</evidence>
<evidence type="ECO:0000256" key="2">
    <source>
        <dbReference type="ARBA" id="ARBA00022737"/>
    </source>
</evidence>
<dbReference type="Pfam" id="PF12265">
    <property type="entry name" value="CAF1C_H4-bd"/>
    <property type="match status" value="1"/>
</dbReference>
<evidence type="ECO:0000259" key="6">
    <source>
        <dbReference type="Pfam" id="PF12265"/>
    </source>
</evidence>
<dbReference type="PANTHER" id="PTHR45903">
    <property type="entry name" value="GLUTAMATE-RICH WD REPEAT-CONTAINING PROTEIN 1"/>
    <property type="match status" value="1"/>
</dbReference>
<feature type="region of interest" description="Disordered" evidence="5">
    <location>
        <begin position="119"/>
        <end position="192"/>
    </location>
</feature>
<feature type="repeat" description="WD" evidence="4">
    <location>
        <begin position="433"/>
        <end position="475"/>
    </location>
</feature>
<feature type="compositionally biased region" description="Acidic residues" evidence="5">
    <location>
        <begin position="119"/>
        <end position="136"/>
    </location>
</feature>
<feature type="compositionally biased region" description="Basic residues" evidence="5">
    <location>
        <begin position="12"/>
        <end position="21"/>
    </location>
</feature>
<dbReference type="PROSITE" id="PS50082">
    <property type="entry name" value="WD_REPEATS_2"/>
    <property type="match status" value="3"/>
</dbReference>
<proteinExistence type="predicted"/>
<gene>
    <name evidence="7" type="primary">RRB1_1</name>
    <name evidence="7" type="ORF">PGTUg99_018592</name>
</gene>
<feature type="compositionally biased region" description="Acidic residues" evidence="5">
    <location>
        <begin position="147"/>
        <end position="159"/>
    </location>
</feature>
<evidence type="ECO:0000256" key="1">
    <source>
        <dbReference type="ARBA" id="ARBA00022574"/>
    </source>
</evidence>
<keyword evidence="2" id="KW-0677">Repeat</keyword>
<feature type="compositionally biased region" description="Polar residues" evidence="5">
    <location>
        <begin position="25"/>
        <end position="35"/>
    </location>
</feature>
<keyword evidence="1 4" id="KW-0853">WD repeat</keyword>
<dbReference type="InterPro" id="IPR020472">
    <property type="entry name" value="WD40_PAC1"/>
</dbReference>
<dbReference type="InterPro" id="IPR015943">
    <property type="entry name" value="WD40/YVTN_repeat-like_dom_sf"/>
</dbReference>
<evidence type="ECO:0000256" key="4">
    <source>
        <dbReference type="PROSITE-ProRule" id="PRU00221"/>
    </source>
</evidence>
<comment type="caution">
    <text evidence="7">The sequence shown here is derived from an EMBL/GenBank/DDBJ whole genome shotgun (WGS) entry which is preliminary data.</text>
</comment>
<dbReference type="Pfam" id="PF00400">
    <property type="entry name" value="WD40"/>
    <property type="match status" value="3"/>
</dbReference>
<feature type="region of interest" description="Disordered" evidence="5">
    <location>
        <begin position="1"/>
        <end position="104"/>
    </location>
</feature>
<feature type="repeat" description="WD" evidence="4">
    <location>
        <begin position="479"/>
        <end position="521"/>
    </location>
</feature>
<reference evidence="7 8" key="1">
    <citation type="submission" date="2019-05" db="EMBL/GenBank/DDBJ databases">
        <title>Emergence of the Ug99 lineage of the wheat stem rust pathogen through somatic hybridization.</title>
        <authorList>
            <person name="Li F."/>
            <person name="Upadhyaya N.M."/>
            <person name="Sperschneider J."/>
            <person name="Matny O."/>
            <person name="Nguyen-Phuc H."/>
            <person name="Mago R."/>
            <person name="Raley C."/>
            <person name="Miller M.E."/>
            <person name="Silverstein K.A.T."/>
            <person name="Henningsen E."/>
            <person name="Hirsch C.D."/>
            <person name="Visser B."/>
            <person name="Pretorius Z.A."/>
            <person name="Steffenson B.J."/>
            <person name="Schwessinger B."/>
            <person name="Dodds P.N."/>
            <person name="Figueroa M."/>
        </authorList>
    </citation>
    <scope>NUCLEOTIDE SEQUENCE [LARGE SCALE GENOMIC DNA]</scope>
    <source>
        <strain evidence="7 8">Ug99</strain>
    </source>
</reference>
<feature type="region of interest" description="Disordered" evidence="5">
    <location>
        <begin position="275"/>
        <end position="332"/>
    </location>
</feature>
<dbReference type="EMBL" id="VDEP01000471">
    <property type="protein sequence ID" value="KAA1075824.1"/>
    <property type="molecule type" value="Genomic_DNA"/>
</dbReference>
<evidence type="ECO:0000313" key="7">
    <source>
        <dbReference type="EMBL" id="KAA1075824.1"/>
    </source>
</evidence>
<dbReference type="GO" id="GO:0042254">
    <property type="term" value="P:ribosome biogenesis"/>
    <property type="evidence" value="ECO:0007669"/>
    <property type="project" value="TreeGrafter"/>
</dbReference>
<dbReference type="InterPro" id="IPR001680">
    <property type="entry name" value="WD40_rpt"/>
</dbReference>
<evidence type="ECO:0000256" key="5">
    <source>
        <dbReference type="SAM" id="MobiDB-lite"/>
    </source>
</evidence>
<feature type="repeat" description="WD" evidence="4">
    <location>
        <begin position="530"/>
        <end position="565"/>
    </location>
</feature>
<dbReference type="PANTHER" id="PTHR45903:SF1">
    <property type="entry name" value="GLUTAMATE-RICH WD REPEAT-CONTAINING PROTEIN 1"/>
    <property type="match status" value="1"/>
</dbReference>
<dbReference type="InterPro" id="IPR051972">
    <property type="entry name" value="Glutamate-rich_WD_repeat"/>
</dbReference>
<protein>
    <recommendedName>
        <fullName evidence="3">Glutamate-rich WD repeat-containing protein 1</fullName>
    </recommendedName>
</protein>
<dbReference type="GO" id="GO:0005730">
    <property type="term" value="C:nucleolus"/>
    <property type="evidence" value="ECO:0007669"/>
    <property type="project" value="TreeGrafter"/>
</dbReference>
<dbReference type="SMART" id="SM00320">
    <property type="entry name" value="WD40"/>
    <property type="match status" value="4"/>
</dbReference>